<evidence type="ECO:0000313" key="3">
    <source>
        <dbReference type="Proteomes" id="UP000076078"/>
    </source>
</evidence>
<reference evidence="2 3" key="1">
    <citation type="submission" date="2015-12" db="EMBL/GenBank/DDBJ databases">
        <title>Dictyostelia acquired genes for synthesis and detection of signals that induce cell-type specialization by lateral gene transfer from prokaryotes.</title>
        <authorList>
            <person name="Gloeckner G."/>
            <person name="Schaap P."/>
        </authorList>
    </citation>
    <scope>NUCLEOTIDE SEQUENCE [LARGE SCALE GENOMIC DNA]</scope>
    <source>
        <strain evidence="2 3">TK</strain>
    </source>
</reference>
<organism evidence="2 3">
    <name type="scientific">Tieghemostelium lacteum</name>
    <name type="common">Slime mold</name>
    <name type="synonym">Dictyostelium lacteum</name>
    <dbReference type="NCBI Taxonomy" id="361077"/>
    <lineage>
        <taxon>Eukaryota</taxon>
        <taxon>Amoebozoa</taxon>
        <taxon>Evosea</taxon>
        <taxon>Eumycetozoa</taxon>
        <taxon>Dictyostelia</taxon>
        <taxon>Dictyosteliales</taxon>
        <taxon>Raperosteliaceae</taxon>
        <taxon>Tieghemostelium</taxon>
    </lineage>
</organism>
<comment type="caution">
    <text evidence="2">The sequence shown here is derived from an EMBL/GenBank/DDBJ whole genome shotgun (WGS) entry which is preliminary data.</text>
</comment>
<name>A0A152A1E9_TIELA</name>
<dbReference type="InParanoid" id="A0A152A1E9"/>
<sequence>MSASMTATGTGSSITGSSDSTEVTACQICVILDQNILIRKPYQNPTFIKSKLLQQCNDLYYRPEQNKLCVEIVKQDFQALYQGTTNCKKLGYCPS</sequence>
<gene>
    <name evidence="2" type="ORF">DLAC_03229</name>
</gene>
<evidence type="ECO:0000313" key="2">
    <source>
        <dbReference type="EMBL" id="KYR00083.1"/>
    </source>
</evidence>
<proteinExistence type="predicted"/>
<protein>
    <recommendedName>
        <fullName evidence="4">Saposin B-type domain-containing protein</fullName>
    </recommendedName>
</protein>
<keyword evidence="3" id="KW-1185">Reference proteome</keyword>
<dbReference type="AlphaFoldDB" id="A0A152A1E9"/>
<dbReference type="EMBL" id="LODT01000016">
    <property type="protein sequence ID" value="KYR00083.1"/>
    <property type="molecule type" value="Genomic_DNA"/>
</dbReference>
<dbReference type="Proteomes" id="UP000076078">
    <property type="component" value="Unassembled WGS sequence"/>
</dbReference>
<accession>A0A152A1E9</accession>
<evidence type="ECO:0008006" key="4">
    <source>
        <dbReference type="Google" id="ProtNLM"/>
    </source>
</evidence>
<evidence type="ECO:0000256" key="1">
    <source>
        <dbReference type="SAM" id="MobiDB-lite"/>
    </source>
</evidence>
<feature type="region of interest" description="Disordered" evidence="1">
    <location>
        <begin position="1"/>
        <end position="20"/>
    </location>
</feature>